<dbReference type="EMBL" id="JAENJH010000001">
    <property type="protein sequence ID" value="MBK1783168.1"/>
    <property type="molecule type" value="Genomic_DNA"/>
</dbReference>
<protein>
    <submittedName>
        <fullName evidence="3">Isochorismatase family protein</fullName>
    </submittedName>
</protein>
<dbReference type="GO" id="GO:0008908">
    <property type="term" value="F:isochorismatase activity"/>
    <property type="evidence" value="ECO:0007669"/>
    <property type="project" value="InterPro"/>
</dbReference>
<dbReference type="Pfam" id="PF00857">
    <property type="entry name" value="Isochorismatase"/>
    <property type="match status" value="1"/>
</dbReference>
<name>A0A934QNM5_9PSEU</name>
<keyword evidence="1" id="KW-0378">Hydrolase</keyword>
<dbReference type="Gene3D" id="3.40.50.850">
    <property type="entry name" value="Isochorismatase-like"/>
    <property type="match status" value="1"/>
</dbReference>
<organism evidence="3 4">
    <name type="scientific">Prauserella cavernicola</name>
    <dbReference type="NCBI Taxonomy" id="2800127"/>
    <lineage>
        <taxon>Bacteria</taxon>
        <taxon>Bacillati</taxon>
        <taxon>Actinomycetota</taxon>
        <taxon>Actinomycetes</taxon>
        <taxon>Pseudonocardiales</taxon>
        <taxon>Pseudonocardiaceae</taxon>
        <taxon>Prauserella</taxon>
    </lineage>
</organism>
<dbReference type="InterPro" id="IPR016291">
    <property type="entry name" value="Isochorismatase"/>
</dbReference>
<accession>A0A934QNM5</accession>
<dbReference type="PANTHER" id="PTHR43540">
    <property type="entry name" value="PEROXYUREIDOACRYLATE/UREIDOACRYLATE AMIDOHYDROLASE-RELATED"/>
    <property type="match status" value="1"/>
</dbReference>
<dbReference type="RefSeq" id="WP_200314277.1">
    <property type="nucleotide sequence ID" value="NZ_JAENJH010000001.1"/>
</dbReference>
<dbReference type="PRINTS" id="PR01398">
    <property type="entry name" value="ISCHRISMTASE"/>
</dbReference>
<dbReference type="Proteomes" id="UP000635245">
    <property type="component" value="Unassembled WGS sequence"/>
</dbReference>
<evidence type="ECO:0000259" key="2">
    <source>
        <dbReference type="Pfam" id="PF00857"/>
    </source>
</evidence>
<reference evidence="3" key="1">
    <citation type="submission" date="2020-12" db="EMBL/GenBank/DDBJ databases">
        <title>Prauserella sp. ASG 168, a novel actinomycete isolated from cave rock.</title>
        <authorList>
            <person name="Suriyachadkun C."/>
        </authorList>
    </citation>
    <scope>NUCLEOTIDE SEQUENCE</scope>
    <source>
        <strain evidence="3">ASG 168</strain>
    </source>
</reference>
<evidence type="ECO:0000256" key="1">
    <source>
        <dbReference type="ARBA" id="ARBA00022801"/>
    </source>
</evidence>
<dbReference type="InterPro" id="IPR000868">
    <property type="entry name" value="Isochorismatase-like_dom"/>
</dbReference>
<keyword evidence="4" id="KW-1185">Reference proteome</keyword>
<dbReference type="InterPro" id="IPR036380">
    <property type="entry name" value="Isochorismatase-like_sf"/>
</dbReference>
<comment type="caution">
    <text evidence="3">The sequence shown here is derived from an EMBL/GenBank/DDBJ whole genome shotgun (WGS) entry which is preliminary data.</text>
</comment>
<dbReference type="InterPro" id="IPR050272">
    <property type="entry name" value="Isochorismatase-like_hydrls"/>
</dbReference>
<dbReference type="PANTHER" id="PTHR43540:SF3">
    <property type="entry name" value="ENTEROBACTIN SYNTHASE COMPONENT B"/>
    <property type="match status" value="1"/>
</dbReference>
<dbReference type="SUPFAM" id="SSF52499">
    <property type="entry name" value="Isochorismatase-like hydrolases"/>
    <property type="match status" value="1"/>
</dbReference>
<feature type="domain" description="Isochorismatase-like" evidence="2">
    <location>
        <begin position="32"/>
        <end position="205"/>
    </location>
</feature>
<evidence type="ECO:0000313" key="4">
    <source>
        <dbReference type="Proteomes" id="UP000635245"/>
    </source>
</evidence>
<proteinExistence type="predicted"/>
<dbReference type="AlphaFoldDB" id="A0A934QNM5"/>
<evidence type="ECO:0000313" key="3">
    <source>
        <dbReference type="EMBL" id="MBK1783168.1"/>
    </source>
</evidence>
<sequence>MALPVIAPYPVPGEADLPESRVDWTVDPSRAVLLVHDMQEYFVRAYQRGEQPLATVVPNIMRLCADARGLGIPVVFSAQPGDQEPQDRRLLTDLWGPGLRAVPEDEAIITELRPGPGDLRLTKWRYSAFQRTDLRARLAEWGRDQLLVTGIYAHMGCLLTACEAFMQDVQPFLVSDAVADFSLTDHEMALRYAALRCGVVLSTAQLLDRITDATRGGQWAHANS</sequence>
<dbReference type="PIRSF" id="PIRSF001111">
    <property type="entry name" value="Isochorismatase"/>
    <property type="match status" value="1"/>
</dbReference>
<gene>
    <name evidence="3" type="ORF">JHE00_02435</name>
</gene>